<dbReference type="InterPro" id="IPR052702">
    <property type="entry name" value="MscS-like_channel"/>
</dbReference>
<dbReference type="InterPro" id="IPR025692">
    <property type="entry name" value="MscS_IM_dom1"/>
</dbReference>
<keyword evidence="6 9" id="KW-0472">Membrane</keyword>
<dbReference type="AlphaFoldDB" id="W6M6L5"/>
<evidence type="ECO:0000256" key="2">
    <source>
        <dbReference type="ARBA" id="ARBA00008017"/>
    </source>
</evidence>
<dbReference type="InterPro" id="IPR049278">
    <property type="entry name" value="MS_channel_C"/>
</dbReference>
<evidence type="ECO:0000259" key="14">
    <source>
        <dbReference type="Pfam" id="PF21082"/>
    </source>
</evidence>
<evidence type="ECO:0000259" key="13">
    <source>
        <dbReference type="Pfam" id="PF12795"/>
    </source>
</evidence>
<reference evidence="16" key="1">
    <citation type="submission" date="2013-07" db="EMBL/GenBank/DDBJ databases">
        <authorList>
            <person name="McIlroy S."/>
        </authorList>
    </citation>
    <scope>NUCLEOTIDE SEQUENCE [LARGE SCALE GENOMIC DNA]</scope>
    <source>
        <strain evidence="16">Run_A_D11</strain>
    </source>
</reference>
<feature type="signal peptide" evidence="10">
    <location>
        <begin position="1"/>
        <end position="23"/>
    </location>
</feature>
<dbReference type="InterPro" id="IPR006686">
    <property type="entry name" value="MscS_channel_CS"/>
</dbReference>
<evidence type="ECO:0000256" key="5">
    <source>
        <dbReference type="ARBA" id="ARBA00022989"/>
    </source>
</evidence>
<keyword evidence="17" id="KW-1185">Reference proteome</keyword>
<feature type="domain" description="Mechanosensitive ion channel MscS C-terminal" evidence="14">
    <location>
        <begin position="1018"/>
        <end position="1101"/>
    </location>
</feature>
<evidence type="ECO:0000256" key="9">
    <source>
        <dbReference type="SAM" id="Phobius"/>
    </source>
</evidence>
<feature type="transmembrane region" description="Helical" evidence="9">
    <location>
        <begin position="906"/>
        <end position="924"/>
    </location>
</feature>
<evidence type="ECO:0000256" key="4">
    <source>
        <dbReference type="ARBA" id="ARBA00022692"/>
    </source>
</evidence>
<feature type="transmembrane region" description="Helical" evidence="9">
    <location>
        <begin position="861"/>
        <end position="886"/>
    </location>
</feature>
<dbReference type="SUPFAM" id="SSF50182">
    <property type="entry name" value="Sm-like ribonucleoproteins"/>
    <property type="match status" value="1"/>
</dbReference>
<feature type="domain" description="Mechanosensitive ion channel transmembrane helices 2/3" evidence="15">
    <location>
        <begin position="902"/>
        <end position="943"/>
    </location>
</feature>
<accession>W6M6L5</accession>
<evidence type="ECO:0000259" key="12">
    <source>
        <dbReference type="Pfam" id="PF12794"/>
    </source>
</evidence>
<dbReference type="SUPFAM" id="SSF82689">
    <property type="entry name" value="Mechanosensitive channel protein MscS (YggB), C-terminal domain"/>
    <property type="match status" value="1"/>
</dbReference>
<feature type="domain" description="Mechanosensitive ion channel inner membrane" evidence="12">
    <location>
        <begin position="506"/>
        <end position="841"/>
    </location>
</feature>
<keyword evidence="3" id="KW-1003">Cell membrane</keyword>
<feature type="transmembrane region" description="Helical" evidence="9">
    <location>
        <begin position="930"/>
        <end position="957"/>
    </location>
</feature>
<organism evidence="16 17">
    <name type="scientific">Candidatus Competibacter denitrificans Run_A_D11</name>
    <dbReference type="NCBI Taxonomy" id="1400863"/>
    <lineage>
        <taxon>Bacteria</taxon>
        <taxon>Pseudomonadati</taxon>
        <taxon>Pseudomonadota</taxon>
        <taxon>Gammaproteobacteria</taxon>
        <taxon>Candidatus Competibacteraceae</taxon>
        <taxon>Candidatus Competibacter</taxon>
    </lineage>
</organism>
<evidence type="ECO:0000313" key="17">
    <source>
        <dbReference type="Proteomes" id="UP000035760"/>
    </source>
</evidence>
<feature type="transmembrane region" description="Helical" evidence="9">
    <location>
        <begin position="808"/>
        <end position="825"/>
    </location>
</feature>
<dbReference type="Gene3D" id="2.30.30.60">
    <property type="match status" value="1"/>
</dbReference>
<evidence type="ECO:0000259" key="11">
    <source>
        <dbReference type="Pfam" id="PF00924"/>
    </source>
</evidence>
<sequence>MSRLSAGLFFIALALASAFSSDAATPPVSSTPALVTLEQVRSKLDTLATLRDLPESERTQAKELYQQAISQLEAAKTYADTAENYQRQLQAAPAQTARLQEGSLDKPLPALQPTLSTDDLTKRLTQAQVDLGDARKRFNELDQQLATQQARPKSITVELNDYKERAADLEAKLQAVSLPATTPLLADARRLALVSQRQALVQEMVMLEQEQLSYDVRLALLNAQRAAATQEIARTQAQIQQLQTMLNERRRSETAAVVQQTTQATEDAAAKPAAIRDAAQENAAISQKLKEVVQHGNEISDRQAQFDRRLADLTERVGGIKQQLGIAGFSDAIGPVLLQERRNLPDVRQYLRNASERQQQIVQARLDQYQATERLRRVRSVEEELKQLTASAETGWSDAQRDAIQVELRTLLADRQQLLEKLAAGYANLISQLVAADDSQRKLSDQAGQYGALLDRYLLWVRSSSPLNIEWLQGLGRALEWSLTPTHWWEAGKNALQSAQNQPLPLALAALALLGFFYYRRRFILLLATGVDAIGDVRNDSFWLTIRALGVTGLLALPWPWLLAWLGWLSRGNAETDFARGLSQGLIAGAFVTLTCTFLRQLCRPQGVAIAHFGWNESGCRFLRRHLGWFLWIGPPSVIITALCDAQPEALYGDTLGRAAFCIGTLALAALLWRVLHPGRRLLAELMARRAGVAWRLRHLWYPLIVGQYLLMVGQALAGYYYTAFQLRERLALTAWLLLGALLLVNLLLRWLNVSQRRLAFQRALSKREAQLTARAKETAAPSGEAAPEVLEIPAVDLTSVGEQTRGLINLLVFVGLGFGLWQIWADLIPAFSILNEITLWHQTLQTAGGAQIADITLGNILVAVALLLLMGFCARNLPGVLELVVLERLAVDSGTRNAIITISRYLIVAVGLAAALDIVGIGWGQVQWLVAALGVGLGFGLQEIFANFVSGLILLLERPIRVGDTVTLGDQSGTVARIHIRATTLVDWDRKEIIVPNKTFITHALINWTRNDSITRVVVPVGVAYDSDPIQVHDLLLKLAATHPLVLNEPAPAVLFLKFGESALEFEVRVFVRELANRLALTHDLHNRIIAVLREHHIEIPFPQREVHLHGWPSRSRATEPPAAEPQPLSVPMQLDQP</sequence>
<keyword evidence="5 9" id="KW-1133">Transmembrane helix</keyword>
<dbReference type="InterPro" id="IPR023408">
    <property type="entry name" value="MscS_beta-dom_sf"/>
</dbReference>
<feature type="transmembrane region" description="Helical" evidence="9">
    <location>
        <begin position="541"/>
        <end position="561"/>
    </location>
</feature>
<keyword evidence="10" id="KW-0732">Signal</keyword>
<protein>
    <submittedName>
        <fullName evidence="16">MscS Mechanosensitive ion channel</fullName>
    </submittedName>
</protein>
<feature type="transmembrane region" description="Helical" evidence="9">
    <location>
        <begin position="627"/>
        <end position="643"/>
    </location>
</feature>
<dbReference type="InterPro" id="IPR011066">
    <property type="entry name" value="MscS_channel_C_sf"/>
</dbReference>
<dbReference type="PANTHER" id="PTHR30347:SF1">
    <property type="entry name" value="MECHANOSENSITIVE CHANNEL MSCK"/>
    <property type="match status" value="1"/>
</dbReference>
<dbReference type="STRING" id="1400863.BN873_270055"/>
<feature type="region of interest" description="Disordered" evidence="8">
    <location>
        <begin position="1113"/>
        <end position="1139"/>
    </location>
</feature>
<evidence type="ECO:0000256" key="7">
    <source>
        <dbReference type="SAM" id="Coils"/>
    </source>
</evidence>
<dbReference type="InterPro" id="IPR010920">
    <property type="entry name" value="LSM_dom_sf"/>
</dbReference>
<dbReference type="InterPro" id="IPR006685">
    <property type="entry name" value="MscS_channel_2nd"/>
</dbReference>
<feature type="transmembrane region" description="Helical" evidence="9">
    <location>
        <begin position="503"/>
        <end position="520"/>
    </location>
</feature>
<dbReference type="PROSITE" id="PS01246">
    <property type="entry name" value="UPF0003"/>
    <property type="match status" value="1"/>
</dbReference>
<gene>
    <name evidence="16" type="ORF">BN873_270055</name>
</gene>
<evidence type="ECO:0000256" key="10">
    <source>
        <dbReference type="SAM" id="SignalP"/>
    </source>
</evidence>
<feature type="transmembrane region" description="Helical" evidence="9">
    <location>
        <begin position="733"/>
        <end position="753"/>
    </location>
</feature>
<keyword evidence="4 9" id="KW-0812">Transmembrane</keyword>
<proteinExistence type="inferred from homology"/>
<evidence type="ECO:0000259" key="15">
    <source>
        <dbReference type="Pfam" id="PF21088"/>
    </source>
</evidence>
<feature type="transmembrane region" description="Helical" evidence="9">
    <location>
        <begin position="581"/>
        <end position="599"/>
    </location>
</feature>
<evidence type="ECO:0000256" key="6">
    <source>
        <dbReference type="ARBA" id="ARBA00023136"/>
    </source>
</evidence>
<dbReference type="PANTHER" id="PTHR30347">
    <property type="entry name" value="POTASSIUM CHANNEL RELATED"/>
    <property type="match status" value="1"/>
</dbReference>
<comment type="caution">
    <text evidence="16">The sequence shown here is derived from an EMBL/GenBank/DDBJ whole genome shotgun (WGS) entry which is preliminary data.</text>
</comment>
<dbReference type="Pfam" id="PF21088">
    <property type="entry name" value="MS_channel_1st"/>
    <property type="match status" value="1"/>
</dbReference>
<dbReference type="Pfam" id="PF12794">
    <property type="entry name" value="MscS_TM"/>
    <property type="match status" value="1"/>
</dbReference>
<dbReference type="Pfam" id="PF21082">
    <property type="entry name" value="MS_channel_3rd"/>
    <property type="match status" value="1"/>
</dbReference>
<dbReference type="GO" id="GO:0005886">
    <property type="term" value="C:plasma membrane"/>
    <property type="evidence" value="ECO:0007669"/>
    <property type="project" value="UniProtKB-SubCell"/>
</dbReference>
<dbReference type="Proteomes" id="UP000035760">
    <property type="component" value="Unassembled WGS sequence"/>
</dbReference>
<feature type="domain" description="Mechanosensitive ion channel MscS" evidence="11">
    <location>
        <begin position="945"/>
        <end position="1011"/>
    </location>
</feature>
<dbReference type="OrthoDB" id="9799209at2"/>
<dbReference type="InterPro" id="IPR011014">
    <property type="entry name" value="MscS_channel_TM-2"/>
</dbReference>
<comment type="similarity">
    <text evidence="2">Belongs to the MscS (TC 1.A.23) family.</text>
</comment>
<evidence type="ECO:0000313" key="16">
    <source>
        <dbReference type="EMBL" id="CDI02259.1"/>
    </source>
</evidence>
<dbReference type="InterPro" id="IPR024393">
    <property type="entry name" value="MscS_porin"/>
</dbReference>
<evidence type="ECO:0000256" key="8">
    <source>
        <dbReference type="SAM" id="MobiDB-lite"/>
    </source>
</evidence>
<dbReference type="EMBL" id="CBTJ020000033">
    <property type="protein sequence ID" value="CDI02259.1"/>
    <property type="molecule type" value="Genomic_DNA"/>
</dbReference>
<feature type="transmembrane region" description="Helical" evidence="9">
    <location>
        <begin position="655"/>
        <end position="676"/>
    </location>
</feature>
<feature type="domain" description="Mechanosensitive ion channel MscS porin" evidence="13">
    <location>
        <begin position="43"/>
        <end position="272"/>
    </location>
</feature>
<dbReference type="Gene3D" id="1.10.287.1260">
    <property type="match status" value="1"/>
</dbReference>
<dbReference type="Gene3D" id="3.30.70.100">
    <property type="match status" value="1"/>
</dbReference>
<dbReference type="InterPro" id="IPR049142">
    <property type="entry name" value="MS_channel_1st"/>
</dbReference>
<feature type="coiled-coil region" evidence="7">
    <location>
        <begin position="124"/>
        <end position="151"/>
    </location>
</feature>
<dbReference type="GO" id="GO:0008381">
    <property type="term" value="F:mechanosensitive monoatomic ion channel activity"/>
    <property type="evidence" value="ECO:0007669"/>
    <property type="project" value="UniProtKB-ARBA"/>
</dbReference>
<evidence type="ECO:0000256" key="3">
    <source>
        <dbReference type="ARBA" id="ARBA00022475"/>
    </source>
</evidence>
<dbReference type="Pfam" id="PF00924">
    <property type="entry name" value="MS_channel_2nd"/>
    <property type="match status" value="1"/>
</dbReference>
<comment type="subcellular location">
    <subcellularLocation>
        <location evidence="1">Cell membrane</location>
        <topology evidence="1">Multi-pass membrane protein</topology>
    </subcellularLocation>
</comment>
<dbReference type="Pfam" id="PF12795">
    <property type="entry name" value="MscS_porin"/>
    <property type="match status" value="1"/>
</dbReference>
<feature type="transmembrane region" description="Helical" evidence="9">
    <location>
        <begin position="697"/>
        <end position="721"/>
    </location>
</feature>
<dbReference type="RefSeq" id="WP_048672237.1">
    <property type="nucleotide sequence ID" value="NZ_CBTJ020000033.1"/>
</dbReference>
<reference evidence="16" key="2">
    <citation type="submission" date="2014-03" db="EMBL/GenBank/DDBJ databases">
        <title>Candidatus Competibacter-lineage genomes retrieved from metagenomes reveal functional metabolic diversity.</title>
        <authorList>
            <person name="McIlroy S.J."/>
            <person name="Albertsen M."/>
            <person name="Andresen E.K."/>
            <person name="Saunders A.M."/>
            <person name="Kristiansen R."/>
            <person name="Stokholm-Bjerregaard M."/>
            <person name="Nielsen K.L."/>
            <person name="Nielsen P.H."/>
        </authorList>
    </citation>
    <scope>NUCLEOTIDE SEQUENCE</scope>
    <source>
        <strain evidence="16">Run_A_D11</strain>
    </source>
</reference>
<keyword evidence="7" id="KW-0175">Coiled coil</keyword>
<name>W6M6L5_9GAMM</name>
<feature type="coiled-coil region" evidence="7">
    <location>
        <begin position="218"/>
        <end position="252"/>
    </location>
</feature>
<evidence type="ECO:0000256" key="1">
    <source>
        <dbReference type="ARBA" id="ARBA00004651"/>
    </source>
</evidence>
<feature type="chain" id="PRO_5004878193" evidence="10">
    <location>
        <begin position="24"/>
        <end position="1139"/>
    </location>
</feature>
<dbReference type="SUPFAM" id="SSF82861">
    <property type="entry name" value="Mechanosensitive channel protein MscS (YggB), transmembrane region"/>
    <property type="match status" value="1"/>
</dbReference>